<organism evidence="1 2">
    <name type="scientific">Sinomonas atrocyanea</name>
    <dbReference type="NCBI Taxonomy" id="37927"/>
    <lineage>
        <taxon>Bacteria</taxon>
        <taxon>Bacillati</taxon>
        <taxon>Actinomycetota</taxon>
        <taxon>Actinomycetes</taxon>
        <taxon>Micrococcales</taxon>
        <taxon>Micrococcaceae</taxon>
        <taxon>Sinomonas</taxon>
    </lineage>
</organism>
<sequence>MARAFIGTSGWRYASWRGDFYPQGLRQADELAYLAQRMTSAELNGSFYSLQRPSSYEAWKAAVPEGFVFAVKGSRYITHMLQLRGIETALANFLASGVLALGDTLGPVLWQLPARMAFDAGRLAEFFDLLPRTTADAAALAARHDAKVPDDRALVSAAADHPILHAVEPRHASFATGQARELFAREGICMVTSDSAGTWPEVDADTSGIRYARLHGEARLYGGGYSEASLDRWAERVRSWLGAGRDAYVYFDNDADGRAPHDAAALLARLA</sequence>
<dbReference type="PANTHER" id="PTHR30348:SF4">
    <property type="entry name" value="DUF72 DOMAIN-CONTAINING PROTEIN"/>
    <property type="match status" value="1"/>
</dbReference>
<evidence type="ECO:0000313" key="1">
    <source>
        <dbReference type="EMBL" id="AMM32963.1"/>
    </source>
</evidence>
<evidence type="ECO:0000313" key="2">
    <source>
        <dbReference type="Proteomes" id="UP000070134"/>
    </source>
</evidence>
<dbReference type="EMBL" id="CP014518">
    <property type="protein sequence ID" value="AMM32963.1"/>
    <property type="molecule type" value="Genomic_DNA"/>
</dbReference>
<dbReference type="Gene3D" id="3.20.20.410">
    <property type="entry name" value="Protein of unknown function UPF0759"/>
    <property type="match status" value="1"/>
</dbReference>
<gene>
    <name evidence="1" type="ORF">SA2016_2294</name>
</gene>
<dbReference type="InterPro" id="IPR036520">
    <property type="entry name" value="UPF0759_sf"/>
</dbReference>
<dbReference type="PATRIC" id="fig|37927.3.peg.2362"/>
<proteinExistence type="predicted"/>
<name>A0A127A0X7_9MICC</name>
<dbReference type="OrthoDB" id="9780310at2"/>
<dbReference type="AlphaFoldDB" id="A0A127A0X7"/>
<dbReference type="InterPro" id="IPR002763">
    <property type="entry name" value="DUF72"/>
</dbReference>
<dbReference type="Pfam" id="PF01904">
    <property type="entry name" value="DUF72"/>
    <property type="match status" value="1"/>
</dbReference>
<accession>A0A127A0X7</accession>
<dbReference type="PANTHER" id="PTHR30348">
    <property type="entry name" value="UNCHARACTERIZED PROTEIN YECE"/>
    <property type="match status" value="1"/>
</dbReference>
<dbReference type="SUPFAM" id="SSF117396">
    <property type="entry name" value="TM1631-like"/>
    <property type="match status" value="1"/>
</dbReference>
<keyword evidence="2" id="KW-1185">Reference proteome</keyword>
<dbReference type="Proteomes" id="UP000070134">
    <property type="component" value="Chromosome"/>
</dbReference>
<reference evidence="1 2" key="1">
    <citation type="submission" date="2016-02" db="EMBL/GenBank/DDBJ databases">
        <title>Complete genome of Sinomonas atrocyanea KCTC 3377.</title>
        <authorList>
            <person name="Kim K.M."/>
        </authorList>
    </citation>
    <scope>NUCLEOTIDE SEQUENCE [LARGE SCALE GENOMIC DNA]</scope>
    <source>
        <strain evidence="1 2">KCTC 3377</strain>
    </source>
</reference>
<evidence type="ECO:0008006" key="3">
    <source>
        <dbReference type="Google" id="ProtNLM"/>
    </source>
</evidence>
<protein>
    <recommendedName>
        <fullName evidence="3">DUF72 domain-containing protein</fullName>
    </recommendedName>
</protein>
<dbReference type="STRING" id="37927.SA2016_2294"/>
<dbReference type="RefSeq" id="WP_066502383.1">
    <property type="nucleotide sequence ID" value="NZ_BJMO01000053.1"/>
</dbReference>
<dbReference type="KEGG" id="satk:SA2016_2294"/>